<keyword evidence="3" id="KW-0677">Repeat</keyword>
<dbReference type="PANTHER" id="PTHR10849:SF35">
    <property type="entry name" value="FORMATE HYDROGENLYASE SUBUNIT 6-RELATED"/>
    <property type="match status" value="1"/>
</dbReference>
<dbReference type="Pfam" id="PF12838">
    <property type="entry name" value="Fer4_7"/>
    <property type="match status" value="1"/>
</dbReference>
<dbReference type="InterPro" id="IPR010226">
    <property type="entry name" value="NADH_quinone_OxRdtase_chainI"/>
</dbReference>
<dbReference type="Proteomes" id="UP001410394">
    <property type="component" value="Unassembled WGS sequence"/>
</dbReference>
<dbReference type="InterPro" id="IPR017896">
    <property type="entry name" value="4Fe4S_Fe-S-bd"/>
</dbReference>
<dbReference type="SUPFAM" id="SSF54862">
    <property type="entry name" value="4Fe-4S ferredoxins"/>
    <property type="match status" value="1"/>
</dbReference>
<keyword evidence="5" id="KW-0411">Iron-sulfur</keyword>
<keyword evidence="8" id="KW-1185">Reference proteome</keyword>
<evidence type="ECO:0000256" key="3">
    <source>
        <dbReference type="ARBA" id="ARBA00022737"/>
    </source>
</evidence>
<feature type="domain" description="4Fe-4S ferredoxin-type" evidence="6">
    <location>
        <begin position="66"/>
        <end position="95"/>
    </location>
</feature>
<organism evidence="7 8">
    <name type="scientific">Uliginosibacterium sediminicola</name>
    <dbReference type="NCBI Taxonomy" id="2024550"/>
    <lineage>
        <taxon>Bacteria</taxon>
        <taxon>Pseudomonadati</taxon>
        <taxon>Pseudomonadota</taxon>
        <taxon>Betaproteobacteria</taxon>
        <taxon>Rhodocyclales</taxon>
        <taxon>Zoogloeaceae</taxon>
        <taxon>Uliginosibacterium</taxon>
    </lineage>
</organism>
<feature type="domain" description="4Fe-4S ferredoxin-type" evidence="6">
    <location>
        <begin position="31"/>
        <end position="60"/>
    </location>
</feature>
<reference evidence="7 8" key="1">
    <citation type="journal article" date="2018" name="Int. J. Syst. Evol. Microbiol.">
        <title>Uliginosibacterium sediminicola sp. nov., isolated from freshwater sediment.</title>
        <authorList>
            <person name="Hwang W.M."/>
            <person name="Kim S.M."/>
            <person name="Kang K."/>
            <person name="Ahn T.Y."/>
        </authorList>
    </citation>
    <scope>NUCLEOTIDE SEQUENCE [LARGE SCALE GENOMIC DNA]</scope>
    <source>
        <strain evidence="7 8">M1-21</strain>
    </source>
</reference>
<dbReference type="PANTHER" id="PTHR10849">
    <property type="entry name" value="NADH DEHYDROGENASE UBIQUINONE IRON-SULFUR PROTEIN 8, MITOCHONDRIAL"/>
    <property type="match status" value="1"/>
</dbReference>
<protein>
    <submittedName>
        <fullName evidence="7">Formate hydrogenlyase complex iron-sulfur subunit</fullName>
    </submittedName>
</protein>
<accession>A0ABU9YVN7</accession>
<dbReference type="EMBL" id="JBDIVE010000002">
    <property type="protein sequence ID" value="MEN3067794.1"/>
    <property type="molecule type" value="Genomic_DNA"/>
</dbReference>
<dbReference type="NCBIfam" id="NF009053">
    <property type="entry name" value="PRK12387.1"/>
    <property type="match status" value="1"/>
</dbReference>
<evidence type="ECO:0000256" key="5">
    <source>
        <dbReference type="ARBA" id="ARBA00023014"/>
    </source>
</evidence>
<dbReference type="InterPro" id="IPR017900">
    <property type="entry name" value="4Fe4S_Fe_S_CS"/>
</dbReference>
<evidence type="ECO:0000256" key="2">
    <source>
        <dbReference type="ARBA" id="ARBA00022723"/>
    </source>
</evidence>
<dbReference type="RefSeq" id="WP_345918560.1">
    <property type="nucleotide sequence ID" value="NZ_JBDIVE010000002.1"/>
</dbReference>
<evidence type="ECO:0000313" key="8">
    <source>
        <dbReference type="Proteomes" id="UP001410394"/>
    </source>
</evidence>
<name>A0ABU9YVN7_9RHOO</name>
<keyword evidence="1" id="KW-0004">4Fe-4S</keyword>
<keyword evidence="4" id="KW-0408">Iron</keyword>
<comment type="caution">
    <text evidence="7">The sequence shown here is derived from an EMBL/GenBank/DDBJ whole genome shotgun (WGS) entry which is preliminary data.</text>
</comment>
<evidence type="ECO:0000256" key="4">
    <source>
        <dbReference type="ARBA" id="ARBA00023004"/>
    </source>
</evidence>
<keyword evidence="2" id="KW-0479">Metal-binding</keyword>
<proteinExistence type="predicted"/>
<evidence type="ECO:0000313" key="7">
    <source>
        <dbReference type="EMBL" id="MEN3067794.1"/>
    </source>
</evidence>
<gene>
    <name evidence="7" type="ORF">ABDB84_04830</name>
</gene>
<evidence type="ECO:0000259" key="6">
    <source>
        <dbReference type="PROSITE" id="PS51379"/>
    </source>
</evidence>
<dbReference type="PROSITE" id="PS51379">
    <property type="entry name" value="4FE4S_FER_2"/>
    <property type="match status" value="2"/>
</dbReference>
<dbReference type="Gene3D" id="3.30.70.3270">
    <property type="match status" value="1"/>
</dbReference>
<sequence length="183" mass="19470">MFKLLKIISKAGEATEKYPFAPYPVSPGFRGKPELIAEQCIACAACVVACPPNALSMHTDTAAGTRTWALNLGRCIFCARCEEVCPTQAISLSPDFELAVGSKADLLQQASFSLSHCVRCDTAFAPSKEIDYALALLQQGGLPESQLAAARAELSTCPECKRKLALAALEPAQHLRAQTGARA</sequence>
<dbReference type="PROSITE" id="PS00198">
    <property type="entry name" value="4FE4S_FER_1"/>
    <property type="match status" value="1"/>
</dbReference>
<evidence type="ECO:0000256" key="1">
    <source>
        <dbReference type="ARBA" id="ARBA00022485"/>
    </source>
</evidence>